<feature type="domain" description="Anaphase-promoting complex subunit 5" evidence="3">
    <location>
        <begin position="1267"/>
        <end position="1294"/>
    </location>
</feature>
<keyword evidence="6" id="KW-1185">Reference proteome</keyword>
<proteinExistence type="predicted"/>
<dbReference type="EMBL" id="KL198095">
    <property type="protein sequence ID" value="KDQ08126.1"/>
    <property type="molecule type" value="Genomic_DNA"/>
</dbReference>
<dbReference type="PANTHER" id="PTHR10039:SF5">
    <property type="entry name" value="NACHT DOMAIN-CONTAINING PROTEIN"/>
    <property type="match status" value="1"/>
</dbReference>
<keyword evidence="1" id="KW-0677">Repeat</keyword>
<evidence type="ECO:0000259" key="3">
    <source>
        <dbReference type="Pfam" id="PF12862"/>
    </source>
</evidence>
<gene>
    <name evidence="5" type="ORF">BOTBODRAFT_38228</name>
</gene>
<dbReference type="SUPFAM" id="SSF52540">
    <property type="entry name" value="P-loop containing nucleoside triphosphate hydrolases"/>
    <property type="match status" value="1"/>
</dbReference>
<organism evidence="5 6">
    <name type="scientific">Botryobasidium botryosum (strain FD-172 SS1)</name>
    <dbReference type="NCBI Taxonomy" id="930990"/>
    <lineage>
        <taxon>Eukaryota</taxon>
        <taxon>Fungi</taxon>
        <taxon>Dikarya</taxon>
        <taxon>Basidiomycota</taxon>
        <taxon>Agaricomycotina</taxon>
        <taxon>Agaricomycetes</taxon>
        <taxon>Cantharellales</taxon>
        <taxon>Botryobasidiaceae</taxon>
        <taxon>Botryobasidium</taxon>
    </lineage>
</organism>
<feature type="region of interest" description="Disordered" evidence="2">
    <location>
        <begin position="254"/>
        <end position="280"/>
    </location>
</feature>
<feature type="domain" description="Anaphase-promoting complex subunit 5" evidence="3">
    <location>
        <begin position="1167"/>
        <end position="1202"/>
    </location>
</feature>
<evidence type="ECO:0000313" key="5">
    <source>
        <dbReference type="EMBL" id="KDQ08126.1"/>
    </source>
</evidence>
<feature type="domain" description="Nephrocystin 3-like N-terminal" evidence="4">
    <location>
        <begin position="691"/>
        <end position="844"/>
    </location>
</feature>
<dbReference type="InterPro" id="IPR026000">
    <property type="entry name" value="Apc5_dom"/>
</dbReference>
<sequence>MGANCSSCLSHLCVAESAHTQDQSSENTALIPRDTVRIAAIRGTYYQMVPSIARSAPDLHTMGKCDTLRMHSQAISDIISRADIEAEVLDRINNHFIMIMDEASFSIRYWVNLDCYETLAHQFDIGIAIKEKLRRLDACFVEFRSSINEPHLPNFPPGNHSRSRTLVTSSMGPQWTNNFASAQERDIGALRRELERQKDPERWRNAYKKLLDNVLKKLQILLNQQISTPEQDNSYRTILMILGIETPYVVRAGGHQTDLPRSTPEPSTIESSDTSDEATVSVEDNAMQQIVTELKSIGYHMKKIDILRSHCGSIFNEIKGYQDSDQVSAALRRFTGFWIVFRPFVRFWASLDSSESYIHQFTITADIEAILERLDTILVVNQLPPRSWETSFGNAVTKDSDSLAGILRQQGAEIWNTIHREVLDSVVEYLPALIKYHDPSSSTEETTTKILDILGISLQKTETEVGTSGVRGEGDATVTFAQSLRKPYEMALASVNAFAKTVDAFPEIHPYVKAAWTVLSAGSEIAVAQQNRDDALFELLESMSTALDLICRFDNTARHSDDKDVILRVAKKTNECALFIREYTRTESFALRAAKGILSNVGDEVARFKRDFDILHRNLGTGSILSITEGISGVNEALYGVEESVKLIRENVDRAANLTAIIDKLPYAEGAVWDPERGCLPDTRTRLLTDILQWIKRPDDSNGAQIFCLTGVAGSGKSAIAHSVAHRCYEEGLLASSFFFSRDVAERSNPRMLLSTMARDLARDPRIREQISLAIESDQSLTTAPLSRQFGPLIREPCLRYPSGTPMVAVIDGLNEGYSVDLLELLRDGIPSLPQSFRFFITSREMESIDQYLSKSAHVHLETIDLGAEAYQDIRAYIRHGLKDIARMHHLGESWPSQEAMERLIDMSGGLPQWASVVLRVLKLSYNPAAKLSQLLAELRTGHAAEEKMDEIYFSVLRAYDWDNLDFKPDYDLVMGTILALKTPISVSALQTLHPGINITNLLSRLGVLLTGWRNANQPVRILHLSLRDFLTARAPSSAPFYINEKDHSRRLGLVCLAALNEGLKEDSPGIGYLDSDSPGVPAVSKSQVPEELWYACEFWVAHVVEFDVPVPADLIELLRKFLSVRLIPWLEICASMDTFRGFRQIRVWIERTFPEDMDLLNDSLNSSLSNALVNISKRLGYMDRREEALLAIQEAVELHRQLAQDHPAAFNSNLADSLSDLSNRLSDLGQREDALAAIREAVDLCRQLASDRPAAFSPNLAHSLYTLSNQLSDLGHREDALAAVREATELHRQLAKDRPAVFNPNLAASLDSLANRLSDLGRREDALAAIREGVELHRSLASDRPATFNADLATSLNSLSQCLSALGHREDALAAAREAVDIYRPLMAKEIPAVFTPLFTDFLRRFSTLLRDMGYEDDARAAEQEADTLNSSEF</sequence>
<name>A0A067M953_BOTB1</name>
<dbReference type="PANTHER" id="PTHR10039">
    <property type="entry name" value="AMELOGENIN"/>
    <property type="match status" value="1"/>
</dbReference>
<evidence type="ECO:0000256" key="1">
    <source>
        <dbReference type="ARBA" id="ARBA00022737"/>
    </source>
</evidence>
<dbReference type="Pfam" id="PF24883">
    <property type="entry name" value="NPHP3_N"/>
    <property type="match status" value="1"/>
</dbReference>
<dbReference type="STRING" id="930990.A0A067M953"/>
<dbReference type="InParanoid" id="A0A067M953"/>
<evidence type="ECO:0008006" key="7">
    <source>
        <dbReference type="Google" id="ProtNLM"/>
    </source>
</evidence>
<dbReference type="Proteomes" id="UP000027195">
    <property type="component" value="Unassembled WGS sequence"/>
</dbReference>
<dbReference type="Gene3D" id="3.40.50.300">
    <property type="entry name" value="P-loop containing nucleotide triphosphate hydrolases"/>
    <property type="match status" value="1"/>
</dbReference>
<dbReference type="SMART" id="SM00028">
    <property type="entry name" value="TPR"/>
    <property type="match status" value="5"/>
</dbReference>
<dbReference type="OrthoDB" id="4760524at2759"/>
<evidence type="ECO:0000313" key="6">
    <source>
        <dbReference type="Proteomes" id="UP000027195"/>
    </source>
</evidence>
<dbReference type="Pfam" id="PF13374">
    <property type="entry name" value="TPR_10"/>
    <property type="match status" value="3"/>
</dbReference>
<evidence type="ECO:0000259" key="4">
    <source>
        <dbReference type="Pfam" id="PF24883"/>
    </source>
</evidence>
<dbReference type="InterPro" id="IPR027417">
    <property type="entry name" value="P-loop_NTPase"/>
</dbReference>
<dbReference type="SUPFAM" id="SSF48452">
    <property type="entry name" value="TPR-like"/>
    <property type="match status" value="2"/>
</dbReference>
<dbReference type="InterPro" id="IPR011990">
    <property type="entry name" value="TPR-like_helical_dom_sf"/>
</dbReference>
<reference evidence="6" key="1">
    <citation type="journal article" date="2014" name="Proc. Natl. Acad. Sci. U.S.A.">
        <title>Extensive sampling of basidiomycete genomes demonstrates inadequacy of the white-rot/brown-rot paradigm for wood decay fungi.</title>
        <authorList>
            <person name="Riley R."/>
            <person name="Salamov A.A."/>
            <person name="Brown D.W."/>
            <person name="Nagy L.G."/>
            <person name="Floudas D."/>
            <person name="Held B.W."/>
            <person name="Levasseur A."/>
            <person name="Lombard V."/>
            <person name="Morin E."/>
            <person name="Otillar R."/>
            <person name="Lindquist E.A."/>
            <person name="Sun H."/>
            <person name="LaButti K.M."/>
            <person name="Schmutz J."/>
            <person name="Jabbour D."/>
            <person name="Luo H."/>
            <person name="Baker S.E."/>
            <person name="Pisabarro A.G."/>
            <person name="Walton J.D."/>
            <person name="Blanchette R.A."/>
            <person name="Henrissat B."/>
            <person name="Martin F."/>
            <person name="Cullen D."/>
            <person name="Hibbett D.S."/>
            <person name="Grigoriev I.V."/>
        </authorList>
    </citation>
    <scope>NUCLEOTIDE SEQUENCE [LARGE SCALE GENOMIC DNA]</scope>
    <source>
        <strain evidence="6">FD-172 SS1</strain>
    </source>
</reference>
<dbReference type="InterPro" id="IPR056884">
    <property type="entry name" value="NPHP3-like_N"/>
</dbReference>
<dbReference type="Pfam" id="PF12862">
    <property type="entry name" value="ANAPC5"/>
    <property type="match status" value="2"/>
</dbReference>
<evidence type="ECO:0000256" key="2">
    <source>
        <dbReference type="SAM" id="MobiDB-lite"/>
    </source>
</evidence>
<dbReference type="Gene3D" id="1.25.40.10">
    <property type="entry name" value="Tetratricopeptide repeat domain"/>
    <property type="match status" value="2"/>
</dbReference>
<protein>
    <recommendedName>
        <fullName evidence="7">TPR-like protein</fullName>
    </recommendedName>
</protein>
<dbReference type="InterPro" id="IPR019734">
    <property type="entry name" value="TPR_rpt"/>
</dbReference>
<accession>A0A067M953</accession>
<dbReference type="HOGENOM" id="CLU_252193_0_0_1"/>